<proteinExistence type="predicted"/>
<feature type="coiled-coil region" evidence="1">
    <location>
        <begin position="373"/>
        <end position="588"/>
    </location>
</feature>
<keyword evidence="1" id="KW-0175">Coiled coil</keyword>
<feature type="coiled-coil region" evidence="1">
    <location>
        <begin position="249"/>
        <end position="329"/>
    </location>
</feature>
<feature type="coiled-coil region" evidence="1">
    <location>
        <begin position="129"/>
        <end position="220"/>
    </location>
</feature>
<sequence length="648" mass="74770">MENKEVNRKNQLQQTSTLSSLPSRSAAASSNSNNISNAAHPSQHQRHPAHSIPITPSSPPPADSNIQKQHNLNMASSSTNVNFETTFQCLGKSIDEANKNNLYLNGRLQSEKSSLKTCKKNEILLRKMLGELQQKYKTKEQENIELNKNMNKLRDALKSLENNPESVPKVQYDDVMAKNKTISKNNERVRKQNEELMKKAKEQQEQLFKLRDKNEKLIGENEIFGEENFEFEKKLEQEKHDGKKLFEKYKTMEGNLQDQKVILKNLEGKLAQAQNTHKTEVAQLRTKISEMNIKILEANMKLTSSCDQINSLMKENVSFANKIESLKVERQALQKWYKLSSAKIKKNHNHVERNVNGSITAKNKEVGRLNVVLDQLRITLKNKNESIKNLQGELEKLKKKSEFQLEKQLKSESGRACQANVTKLDLKNEIEKLTKRCNNQKVQLDRKTKGLANLKRISADEEKAKNEANLLANKLILEASILKQDRDGVNYQLKLRLDENRKLQSERDLLQEKLGGLNKVAKEVEKENEKLQKILEDSAALLQTREAQLTGQMFVIKDKALEESELKIFELEQEVEQLQRKLNEEEFHHEEELHFIWLRDVCLDVTNPKFGKAHFEAETDFSNPLELEEISSEDELFEETPAKRWKSA</sequence>
<organism evidence="3 4">
    <name type="scientific">Orchesella dallaii</name>
    <dbReference type="NCBI Taxonomy" id="48710"/>
    <lineage>
        <taxon>Eukaryota</taxon>
        <taxon>Metazoa</taxon>
        <taxon>Ecdysozoa</taxon>
        <taxon>Arthropoda</taxon>
        <taxon>Hexapoda</taxon>
        <taxon>Collembola</taxon>
        <taxon>Entomobryomorpha</taxon>
        <taxon>Entomobryoidea</taxon>
        <taxon>Orchesellidae</taxon>
        <taxon>Orchesellinae</taxon>
        <taxon>Orchesella</taxon>
    </lineage>
</organism>
<protein>
    <submittedName>
        <fullName evidence="3">Uncharacterized protein</fullName>
    </submittedName>
</protein>
<name>A0ABP1RI03_9HEXA</name>
<reference evidence="3 4" key="1">
    <citation type="submission" date="2024-08" db="EMBL/GenBank/DDBJ databases">
        <authorList>
            <person name="Cucini C."/>
            <person name="Frati F."/>
        </authorList>
    </citation>
    <scope>NUCLEOTIDE SEQUENCE [LARGE SCALE GENOMIC DNA]</scope>
</reference>
<accession>A0ABP1RI03</accession>
<evidence type="ECO:0000256" key="2">
    <source>
        <dbReference type="SAM" id="MobiDB-lite"/>
    </source>
</evidence>
<dbReference type="EMBL" id="CAXLJM020000075">
    <property type="protein sequence ID" value="CAL8128665.1"/>
    <property type="molecule type" value="Genomic_DNA"/>
</dbReference>
<feature type="compositionally biased region" description="Low complexity" evidence="2">
    <location>
        <begin position="10"/>
        <end position="39"/>
    </location>
</feature>
<evidence type="ECO:0000256" key="1">
    <source>
        <dbReference type="SAM" id="Coils"/>
    </source>
</evidence>
<gene>
    <name evidence="3" type="ORF">ODALV1_LOCUS22437</name>
</gene>
<evidence type="ECO:0000313" key="4">
    <source>
        <dbReference type="Proteomes" id="UP001642540"/>
    </source>
</evidence>
<comment type="caution">
    <text evidence="3">The sequence shown here is derived from an EMBL/GenBank/DDBJ whole genome shotgun (WGS) entry which is preliminary data.</text>
</comment>
<keyword evidence="4" id="KW-1185">Reference proteome</keyword>
<evidence type="ECO:0000313" key="3">
    <source>
        <dbReference type="EMBL" id="CAL8128665.1"/>
    </source>
</evidence>
<dbReference type="Proteomes" id="UP001642540">
    <property type="component" value="Unassembled WGS sequence"/>
</dbReference>
<feature type="region of interest" description="Disordered" evidence="2">
    <location>
        <begin position="1"/>
        <end position="67"/>
    </location>
</feature>